<evidence type="ECO:0000313" key="4">
    <source>
        <dbReference type="Proteomes" id="UP000317940"/>
    </source>
</evidence>
<comment type="caution">
    <text evidence="3">The sequence shown here is derived from an EMBL/GenBank/DDBJ whole genome shotgun (WGS) entry which is preliminary data.</text>
</comment>
<keyword evidence="1" id="KW-0560">Oxidoreductase</keyword>
<dbReference type="Proteomes" id="UP000317940">
    <property type="component" value="Unassembled WGS sequence"/>
</dbReference>
<dbReference type="Gene3D" id="1.10.1200.10">
    <property type="entry name" value="ACP-like"/>
    <property type="match status" value="1"/>
</dbReference>
<accession>A0A561T6C9</accession>
<dbReference type="Pfam" id="PF01243">
    <property type="entry name" value="PNPOx_N"/>
    <property type="match status" value="1"/>
</dbReference>
<dbReference type="PANTHER" id="PTHR35176">
    <property type="entry name" value="HEME OXYGENASE HI_0854-RELATED"/>
    <property type="match status" value="1"/>
</dbReference>
<dbReference type="GO" id="GO:0016627">
    <property type="term" value="F:oxidoreductase activity, acting on the CH-CH group of donors"/>
    <property type="evidence" value="ECO:0007669"/>
    <property type="project" value="TreeGrafter"/>
</dbReference>
<evidence type="ECO:0000259" key="2">
    <source>
        <dbReference type="Pfam" id="PF01243"/>
    </source>
</evidence>
<feature type="domain" description="Pyridoxamine 5'-phosphate oxidase N-terminal" evidence="2">
    <location>
        <begin position="109"/>
        <end position="222"/>
    </location>
</feature>
<dbReference type="NCBIfam" id="TIGR03618">
    <property type="entry name" value="Rv1155_F420"/>
    <property type="match status" value="1"/>
</dbReference>
<dbReference type="GO" id="GO:0070967">
    <property type="term" value="F:coenzyme F420 binding"/>
    <property type="evidence" value="ECO:0007669"/>
    <property type="project" value="TreeGrafter"/>
</dbReference>
<dbReference type="SUPFAM" id="SSF47336">
    <property type="entry name" value="ACP-like"/>
    <property type="match status" value="1"/>
</dbReference>
<proteinExistence type="predicted"/>
<dbReference type="InterPro" id="IPR019920">
    <property type="entry name" value="F420-binding_dom_put"/>
</dbReference>
<dbReference type="SUPFAM" id="SSF50475">
    <property type="entry name" value="FMN-binding split barrel"/>
    <property type="match status" value="1"/>
</dbReference>
<dbReference type="InterPro" id="IPR052019">
    <property type="entry name" value="F420H2_bilvrd_red/Heme_oxyg"/>
</dbReference>
<evidence type="ECO:0000256" key="1">
    <source>
        <dbReference type="ARBA" id="ARBA00023002"/>
    </source>
</evidence>
<protein>
    <submittedName>
        <fullName evidence="3">PPOX class probable F420-dependent enzyme</fullName>
    </submittedName>
</protein>
<evidence type="ECO:0000313" key="3">
    <source>
        <dbReference type="EMBL" id="TWF82671.1"/>
    </source>
</evidence>
<dbReference type="Gene3D" id="2.30.110.10">
    <property type="entry name" value="Electron Transport, Fmn-binding Protein, Chain A"/>
    <property type="match status" value="1"/>
</dbReference>
<organism evidence="3 4">
    <name type="scientific">Kitasatospora viridis</name>
    <dbReference type="NCBI Taxonomy" id="281105"/>
    <lineage>
        <taxon>Bacteria</taxon>
        <taxon>Bacillati</taxon>
        <taxon>Actinomycetota</taxon>
        <taxon>Actinomycetes</taxon>
        <taxon>Kitasatosporales</taxon>
        <taxon>Streptomycetaceae</taxon>
        <taxon>Kitasatospora</taxon>
    </lineage>
</organism>
<keyword evidence="4" id="KW-1185">Reference proteome</keyword>
<dbReference type="EMBL" id="VIWT01000004">
    <property type="protein sequence ID" value="TWF82671.1"/>
    <property type="molecule type" value="Genomic_DNA"/>
</dbReference>
<reference evidence="3 4" key="1">
    <citation type="submission" date="2019-06" db="EMBL/GenBank/DDBJ databases">
        <title>Sequencing the genomes of 1000 actinobacteria strains.</title>
        <authorList>
            <person name="Klenk H.-P."/>
        </authorList>
    </citation>
    <scope>NUCLEOTIDE SEQUENCE [LARGE SCALE GENOMIC DNA]</scope>
    <source>
        <strain evidence="3 4">DSM 44826</strain>
    </source>
</reference>
<name>A0A561T6C9_9ACTN</name>
<dbReference type="InterPro" id="IPR011576">
    <property type="entry name" value="Pyridox_Oxase_N"/>
</dbReference>
<gene>
    <name evidence="3" type="ORF">FHX73_14153</name>
</gene>
<dbReference type="PANTHER" id="PTHR35176:SF6">
    <property type="entry name" value="HEME OXYGENASE HI_0854-RELATED"/>
    <property type="match status" value="1"/>
</dbReference>
<sequence>MVRAQPGVHGAALNRVEPPTGEVAAVVAAVIGVPPGQLGGAAGLTDGSWSSMQHITILLDLAGAFGFELTPRLVQELTTVAAMQAFVSDRRDRAPLPTSSEAAMTLVLQQLREILAGPNTAVLATVRPDGKPQQFVVWAVADGDDILMSTTQGRPKHRNLAAFPHASLTVYPAGDMYRSVEVRGTSSFVEAGADEVIERLSRHYKGTSWQEPAGLGTRVTVRLSGLVPGKD</sequence>
<dbReference type="GO" id="GO:0005829">
    <property type="term" value="C:cytosol"/>
    <property type="evidence" value="ECO:0007669"/>
    <property type="project" value="TreeGrafter"/>
</dbReference>
<dbReference type="InterPro" id="IPR012349">
    <property type="entry name" value="Split_barrel_FMN-bd"/>
</dbReference>
<dbReference type="AlphaFoldDB" id="A0A561T6C9"/>
<dbReference type="InterPro" id="IPR036736">
    <property type="entry name" value="ACP-like_sf"/>
</dbReference>